<evidence type="ECO:0000256" key="1">
    <source>
        <dbReference type="SAM" id="SignalP"/>
    </source>
</evidence>
<dbReference type="InterPro" id="IPR013424">
    <property type="entry name" value="Ice-binding_C"/>
</dbReference>
<evidence type="ECO:0000313" key="3">
    <source>
        <dbReference type="EMBL" id="QBI04730.1"/>
    </source>
</evidence>
<accession>A0A411X6Q6</accession>
<dbReference type="AlphaFoldDB" id="A0A411X6Q6"/>
<protein>
    <submittedName>
        <fullName evidence="3">PEP-CTERM sorting domain-containing protein</fullName>
    </submittedName>
</protein>
<dbReference type="Proteomes" id="UP000292307">
    <property type="component" value="Chromosome"/>
</dbReference>
<gene>
    <name evidence="3" type="ORF">EYF70_30840</name>
    <name evidence="2" type="ORF">GCM10007387_27750</name>
</gene>
<organism evidence="2 5">
    <name type="scientific">Pseudoduganella albidiflava</name>
    <dbReference type="NCBI Taxonomy" id="321983"/>
    <lineage>
        <taxon>Bacteria</taxon>
        <taxon>Pseudomonadati</taxon>
        <taxon>Pseudomonadota</taxon>
        <taxon>Betaproteobacteria</taxon>
        <taxon>Burkholderiales</taxon>
        <taxon>Oxalobacteraceae</taxon>
        <taxon>Telluria group</taxon>
        <taxon>Pseudoduganella</taxon>
    </lineage>
</organism>
<dbReference type="OrthoDB" id="8910694at2"/>
<evidence type="ECO:0000313" key="2">
    <source>
        <dbReference type="EMBL" id="GGY44287.1"/>
    </source>
</evidence>
<dbReference type="NCBIfam" id="TIGR02595">
    <property type="entry name" value="PEP_CTERM"/>
    <property type="match status" value="1"/>
</dbReference>
<keyword evidence="4" id="KW-1185">Reference proteome</keyword>
<dbReference type="EMBL" id="BMWV01000006">
    <property type="protein sequence ID" value="GGY44287.1"/>
    <property type="molecule type" value="Genomic_DNA"/>
</dbReference>
<dbReference type="RefSeq" id="WP_131148788.1">
    <property type="nucleotide sequence ID" value="NZ_BMWV01000006.1"/>
</dbReference>
<reference evidence="2" key="3">
    <citation type="submission" date="2022-12" db="EMBL/GenBank/DDBJ databases">
        <authorList>
            <person name="Sun Q."/>
            <person name="Kim S."/>
        </authorList>
    </citation>
    <scope>NUCLEOTIDE SEQUENCE</scope>
    <source>
        <strain evidence="2">KCTC 12343</strain>
    </source>
</reference>
<proteinExistence type="predicted"/>
<dbReference type="Proteomes" id="UP000628442">
    <property type="component" value="Unassembled WGS sequence"/>
</dbReference>
<keyword evidence="1" id="KW-0732">Signal</keyword>
<sequence>MLGPMRSLFVSLSLLFAAAGASAAPVMTFTAVYATTGIDDTSASVYSNASFRETGERFNVVHTLRDEVVVENGLQTTSHYRDVTYDVAGHWRDAAHVDLDVTAIGEHTAQFWIIGTLLPAQVPRLIDGAPGFEASVYLSGDHVSTEVPEYPGLLQPPPPPVFADMSSGTPAALPVWANYDPSGSFDSGATHAFTGLPGHFRFEYEYLLYANAGLQTGSIDFALFGPGYDHQVLNQGYTELLGVEVIAVPEPAIWMLLLAGAGVLTLSRHSRSQIFRNDELKNT</sequence>
<evidence type="ECO:0000313" key="4">
    <source>
        <dbReference type="Proteomes" id="UP000292307"/>
    </source>
</evidence>
<dbReference type="EMBL" id="CP036401">
    <property type="protein sequence ID" value="QBI04730.1"/>
    <property type="molecule type" value="Genomic_DNA"/>
</dbReference>
<feature type="signal peptide" evidence="1">
    <location>
        <begin position="1"/>
        <end position="23"/>
    </location>
</feature>
<evidence type="ECO:0000313" key="5">
    <source>
        <dbReference type="Proteomes" id="UP000628442"/>
    </source>
</evidence>
<feature type="chain" id="PRO_5044602057" evidence="1">
    <location>
        <begin position="24"/>
        <end position="283"/>
    </location>
</feature>
<name>A0A411X6Q6_9BURK</name>
<reference evidence="3 4" key="2">
    <citation type="submission" date="2019-02" db="EMBL/GenBank/DDBJ databases">
        <title>Draft Genome Sequences of Six Type Strains of the Genus Massilia.</title>
        <authorList>
            <person name="Miess H."/>
            <person name="Frediansyhah A."/>
            <person name="Gross H."/>
        </authorList>
    </citation>
    <scope>NUCLEOTIDE SEQUENCE [LARGE SCALE GENOMIC DNA]</scope>
    <source>
        <strain evidence="3 4">DSM 17472</strain>
    </source>
</reference>
<reference evidence="2" key="1">
    <citation type="journal article" date="2014" name="Int. J. Syst. Evol. Microbiol.">
        <title>Complete genome sequence of Corynebacterium casei LMG S-19264T (=DSM 44701T), isolated from a smear-ripened cheese.</title>
        <authorList>
            <consortium name="US DOE Joint Genome Institute (JGI-PGF)"/>
            <person name="Walter F."/>
            <person name="Albersmeier A."/>
            <person name="Kalinowski J."/>
            <person name="Ruckert C."/>
        </authorList>
    </citation>
    <scope>NUCLEOTIDE SEQUENCE</scope>
    <source>
        <strain evidence="2">KCTC 12343</strain>
    </source>
</reference>